<reference evidence="9" key="1">
    <citation type="journal article" date="2016" name="Insect Biochem. Mol. Biol.">
        <title>Multifaceted biological insights from a draft genome sequence of the tobacco hornworm moth, Manduca sexta.</title>
        <authorList>
            <person name="Kanost M.R."/>
            <person name="Arrese E.L."/>
            <person name="Cao X."/>
            <person name="Chen Y.R."/>
            <person name="Chellapilla S."/>
            <person name="Goldsmith M.R."/>
            <person name="Grosse-Wilde E."/>
            <person name="Heckel D.G."/>
            <person name="Herndon N."/>
            <person name="Jiang H."/>
            <person name="Papanicolaou A."/>
            <person name="Qu J."/>
            <person name="Soulages J.L."/>
            <person name="Vogel H."/>
            <person name="Walters J."/>
            <person name="Waterhouse R.M."/>
            <person name="Ahn S.J."/>
            <person name="Almeida F.C."/>
            <person name="An C."/>
            <person name="Aqrawi P."/>
            <person name="Bretschneider A."/>
            <person name="Bryant W.B."/>
            <person name="Bucks S."/>
            <person name="Chao H."/>
            <person name="Chevignon G."/>
            <person name="Christen J.M."/>
            <person name="Clarke D.F."/>
            <person name="Dittmer N.T."/>
            <person name="Ferguson L.C.F."/>
            <person name="Garavelou S."/>
            <person name="Gordon K.H.J."/>
            <person name="Gunaratna R.T."/>
            <person name="Han Y."/>
            <person name="Hauser F."/>
            <person name="He Y."/>
            <person name="Heidel-Fischer H."/>
            <person name="Hirsh A."/>
            <person name="Hu Y."/>
            <person name="Jiang H."/>
            <person name="Kalra D."/>
            <person name="Klinner C."/>
            <person name="Konig C."/>
            <person name="Kovar C."/>
            <person name="Kroll A.R."/>
            <person name="Kuwar S.S."/>
            <person name="Lee S.L."/>
            <person name="Lehman R."/>
            <person name="Li K."/>
            <person name="Li Z."/>
            <person name="Liang H."/>
            <person name="Lovelace S."/>
            <person name="Lu Z."/>
            <person name="Mansfield J.H."/>
            <person name="McCulloch K.J."/>
            <person name="Mathew T."/>
            <person name="Morton B."/>
            <person name="Muzny D.M."/>
            <person name="Neunemann D."/>
            <person name="Ongeri F."/>
            <person name="Pauchet Y."/>
            <person name="Pu L.L."/>
            <person name="Pyrousis I."/>
            <person name="Rao X.J."/>
            <person name="Redding A."/>
            <person name="Roesel C."/>
            <person name="Sanchez-Gracia A."/>
            <person name="Schaack S."/>
            <person name="Shukla A."/>
            <person name="Tetreau G."/>
            <person name="Wang Y."/>
            <person name="Xiong G.H."/>
            <person name="Traut W."/>
            <person name="Walsh T.K."/>
            <person name="Worley K.C."/>
            <person name="Wu D."/>
            <person name="Wu W."/>
            <person name="Wu Y.Q."/>
            <person name="Zhang X."/>
            <person name="Zou Z."/>
            <person name="Zucker H."/>
            <person name="Briscoe A.D."/>
            <person name="Burmester T."/>
            <person name="Clem R.J."/>
            <person name="Feyereisen R."/>
            <person name="Grimmelikhuijzen C.J.P."/>
            <person name="Hamodrakas S.J."/>
            <person name="Hansson B.S."/>
            <person name="Huguet E."/>
            <person name="Jermiin L.S."/>
            <person name="Lan Q."/>
            <person name="Lehman H.K."/>
            <person name="Lorenzen M."/>
            <person name="Merzendorfer H."/>
            <person name="Michalopoulos I."/>
            <person name="Morton D.B."/>
            <person name="Muthukrishnan S."/>
            <person name="Oakeshott J.G."/>
            <person name="Palmer W."/>
            <person name="Park Y."/>
            <person name="Passarelli A.L."/>
            <person name="Rozas J."/>
            <person name="Schwartz L.M."/>
            <person name="Smith W."/>
            <person name="Southgate A."/>
            <person name="Vilcinskas A."/>
            <person name="Vogt R."/>
            <person name="Wang P."/>
            <person name="Werren J."/>
            <person name="Yu X.Q."/>
            <person name="Zhou J.J."/>
            <person name="Brown S.J."/>
            <person name="Scherer S.E."/>
            <person name="Richards S."/>
            <person name="Blissard G.W."/>
        </authorList>
    </citation>
    <scope>NUCLEOTIDE SEQUENCE</scope>
</reference>
<dbReference type="Pfam" id="PF01399">
    <property type="entry name" value="PCI"/>
    <property type="match status" value="1"/>
</dbReference>
<evidence type="ECO:0000256" key="7">
    <source>
        <dbReference type="SAM" id="MobiDB-lite"/>
    </source>
</evidence>
<dbReference type="PANTHER" id="PTHR15350:SF5">
    <property type="entry name" value="COP9 SIGNALOSOME COMPLEX SUBUNIT 7"/>
    <property type="match status" value="1"/>
</dbReference>
<comment type="similarity">
    <text evidence="3">Belongs to the CSN7/EIF3M family. CSN7 subfamily.</text>
</comment>
<evidence type="ECO:0000256" key="4">
    <source>
        <dbReference type="ARBA" id="ARBA00022490"/>
    </source>
</evidence>
<sequence>MNPMSMDRDEPSSLLSFSTNHPLEQFVLLAKGAKGSACAELIKQVLEAPGVHVFGELLEMPNIKELETGLYAAHFKTLNLFAYGTYKEYLENKSEYLELTPAQCKKLQHLTIATLATQEKCIPYNMLLKELDIKNVRDLEDLIIEAIYADIIHGKLDQECKRLEVDVALGRDARLEDAAGIADVLADWCNACEAVLNSVDQHIQRANHHKQRAIRHQQTIEQEVKKIMYIKKTLKTQAESEESASGGGTESHSAPKKNSSKGKTPRNAAKFWQKNT</sequence>
<feature type="compositionally biased region" description="Basic residues" evidence="7">
    <location>
        <begin position="254"/>
        <end position="264"/>
    </location>
</feature>
<name>A0A921YJV4_MANSE</name>
<dbReference type="InterPro" id="IPR045237">
    <property type="entry name" value="COPS7/eIF3m"/>
</dbReference>
<comment type="caution">
    <text evidence="9">The sequence shown here is derived from an EMBL/GenBank/DDBJ whole genome shotgun (WGS) entry which is preliminary data.</text>
</comment>
<dbReference type="Proteomes" id="UP000791440">
    <property type="component" value="Unassembled WGS sequence"/>
</dbReference>
<evidence type="ECO:0000256" key="6">
    <source>
        <dbReference type="ARBA" id="ARBA00023242"/>
    </source>
</evidence>
<dbReference type="Pfam" id="PF18392">
    <property type="entry name" value="CSN7a_helixI"/>
    <property type="match status" value="1"/>
</dbReference>
<dbReference type="GO" id="GO:0005737">
    <property type="term" value="C:cytoplasm"/>
    <property type="evidence" value="ECO:0007669"/>
    <property type="project" value="UniProtKB-SubCell"/>
</dbReference>
<dbReference type="OrthoDB" id="10265275at2759"/>
<feature type="region of interest" description="Disordered" evidence="7">
    <location>
        <begin position="238"/>
        <end position="276"/>
    </location>
</feature>
<dbReference type="GO" id="GO:0010387">
    <property type="term" value="P:COP9 signalosome assembly"/>
    <property type="evidence" value="ECO:0007669"/>
    <property type="project" value="InterPro"/>
</dbReference>
<dbReference type="PANTHER" id="PTHR15350">
    <property type="entry name" value="COP9 SIGNALOSOME COMPLEX SUBUNIT 7/DENDRITIC CELL PROTEIN GA17"/>
    <property type="match status" value="1"/>
</dbReference>
<evidence type="ECO:0000259" key="8">
    <source>
        <dbReference type="PROSITE" id="PS50250"/>
    </source>
</evidence>
<organism evidence="9 10">
    <name type="scientific">Manduca sexta</name>
    <name type="common">Tobacco hawkmoth</name>
    <name type="synonym">Tobacco hornworm</name>
    <dbReference type="NCBI Taxonomy" id="7130"/>
    <lineage>
        <taxon>Eukaryota</taxon>
        <taxon>Metazoa</taxon>
        <taxon>Ecdysozoa</taxon>
        <taxon>Arthropoda</taxon>
        <taxon>Hexapoda</taxon>
        <taxon>Insecta</taxon>
        <taxon>Pterygota</taxon>
        <taxon>Neoptera</taxon>
        <taxon>Endopterygota</taxon>
        <taxon>Lepidoptera</taxon>
        <taxon>Glossata</taxon>
        <taxon>Ditrysia</taxon>
        <taxon>Bombycoidea</taxon>
        <taxon>Sphingidae</taxon>
        <taxon>Sphinginae</taxon>
        <taxon>Sphingini</taxon>
        <taxon>Manduca</taxon>
    </lineage>
</organism>
<dbReference type="PROSITE" id="PS50250">
    <property type="entry name" value="PCI"/>
    <property type="match status" value="1"/>
</dbReference>
<evidence type="ECO:0000256" key="1">
    <source>
        <dbReference type="ARBA" id="ARBA00004123"/>
    </source>
</evidence>
<dbReference type="InterPro" id="IPR041481">
    <property type="entry name" value="CSN7_helixI"/>
</dbReference>
<evidence type="ECO:0000256" key="3">
    <source>
        <dbReference type="ARBA" id="ARBA00008482"/>
    </source>
</evidence>
<keyword evidence="4" id="KW-0963">Cytoplasm</keyword>
<reference evidence="9" key="2">
    <citation type="submission" date="2020-12" db="EMBL/GenBank/DDBJ databases">
        <authorList>
            <person name="Kanost M."/>
        </authorList>
    </citation>
    <scope>NUCLEOTIDE SEQUENCE</scope>
</reference>
<evidence type="ECO:0000313" key="9">
    <source>
        <dbReference type="EMBL" id="KAG6440589.1"/>
    </source>
</evidence>
<evidence type="ECO:0000256" key="5">
    <source>
        <dbReference type="ARBA" id="ARBA00022790"/>
    </source>
</evidence>
<dbReference type="GO" id="GO:0008180">
    <property type="term" value="C:COP9 signalosome"/>
    <property type="evidence" value="ECO:0007669"/>
    <property type="project" value="UniProtKB-KW"/>
</dbReference>
<keyword evidence="5" id="KW-0736">Signalosome</keyword>
<keyword evidence="10" id="KW-1185">Reference proteome</keyword>
<proteinExistence type="inferred from homology"/>
<dbReference type="AlphaFoldDB" id="A0A921YJV4"/>
<evidence type="ECO:0000256" key="2">
    <source>
        <dbReference type="ARBA" id="ARBA00004496"/>
    </source>
</evidence>
<accession>A0A921YJV4</accession>
<dbReference type="Pfam" id="PF22061">
    <property type="entry name" value="CSN7_HB_subdom"/>
    <property type="match status" value="1"/>
</dbReference>
<protein>
    <recommendedName>
        <fullName evidence="8">PCI domain-containing protein</fullName>
    </recommendedName>
</protein>
<dbReference type="InterPro" id="IPR000717">
    <property type="entry name" value="PCI_dom"/>
</dbReference>
<dbReference type="EMBL" id="JH668281">
    <property type="protein sequence ID" value="KAG6440589.1"/>
    <property type="molecule type" value="Genomic_DNA"/>
</dbReference>
<dbReference type="SMART" id="SM00088">
    <property type="entry name" value="PINT"/>
    <property type="match status" value="1"/>
</dbReference>
<evidence type="ECO:0000313" key="10">
    <source>
        <dbReference type="Proteomes" id="UP000791440"/>
    </source>
</evidence>
<comment type="subcellular location">
    <subcellularLocation>
        <location evidence="2">Cytoplasm</location>
    </subcellularLocation>
    <subcellularLocation>
        <location evidence="1">Nucleus</location>
    </subcellularLocation>
</comment>
<gene>
    <name evidence="9" type="ORF">O3G_MSEX001353</name>
</gene>
<keyword evidence="6" id="KW-0539">Nucleus</keyword>
<feature type="domain" description="PCI" evidence="8">
    <location>
        <begin position="1"/>
        <end position="170"/>
    </location>
</feature>